<sequence>KKATLRANDDVEDTDRDDSQGQSKSSVNFALFVGGYNGVPVHICWTSSSVEMGKKGCFSKQVSEEELLLERTNPKCGTRTPRESAGRKTKPNLPSYRLPAPLYDTRSPWTLTETPKSTSLMALSAEYTDLFPRENLCVQVYIPDPNLVSEEPTASTVVDLSESSPVYIVIDVSESDSCVVVDIPGRP</sequence>
<feature type="non-terminal residue" evidence="2">
    <location>
        <position position="187"/>
    </location>
</feature>
<dbReference type="EMBL" id="CALNXK010000123">
    <property type="protein sequence ID" value="CAH3162556.1"/>
    <property type="molecule type" value="Genomic_DNA"/>
</dbReference>
<proteinExistence type="predicted"/>
<comment type="caution">
    <text evidence="2">The sequence shown here is derived from an EMBL/GenBank/DDBJ whole genome shotgun (WGS) entry which is preliminary data.</text>
</comment>
<name>A0ABN8QDP1_9CNID</name>
<evidence type="ECO:0000256" key="1">
    <source>
        <dbReference type="SAM" id="MobiDB-lite"/>
    </source>
</evidence>
<dbReference type="Proteomes" id="UP001159405">
    <property type="component" value="Unassembled WGS sequence"/>
</dbReference>
<feature type="region of interest" description="Disordered" evidence="1">
    <location>
        <begin position="1"/>
        <end position="23"/>
    </location>
</feature>
<evidence type="ECO:0000313" key="2">
    <source>
        <dbReference type="EMBL" id="CAH3162556.1"/>
    </source>
</evidence>
<organism evidence="2 3">
    <name type="scientific">Porites lobata</name>
    <dbReference type="NCBI Taxonomy" id="104759"/>
    <lineage>
        <taxon>Eukaryota</taxon>
        <taxon>Metazoa</taxon>
        <taxon>Cnidaria</taxon>
        <taxon>Anthozoa</taxon>
        <taxon>Hexacorallia</taxon>
        <taxon>Scleractinia</taxon>
        <taxon>Fungiina</taxon>
        <taxon>Poritidae</taxon>
        <taxon>Porites</taxon>
    </lineage>
</organism>
<feature type="non-terminal residue" evidence="2">
    <location>
        <position position="1"/>
    </location>
</feature>
<keyword evidence="3" id="KW-1185">Reference proteome</keyword>
<evidence type="ECO:0000313" key="3">
    <source>
        <dbReference type="Proteomes" id="UP001159405"/>
    </source>
</evidence>
<reference evidence="2 3" key="1">
    <citation type="submission" date="2022-05" db="EMBL/GenBank/DDBJ databases">
        <authorList>
            <consortium name="Genoscope - CEA"/>
            <person name="William W."/>
        </authorList>
    </citation>
    <scope>NUCLEOTIDE SEQUENCE [LARGE SCALE GENOMIC DNA]</scope>
</reference>
<gene>
    <name evidence="2" type="ORF">PLOB_00005390</name>
</gene>
<accession>A0ABN8QDP1</accession>
<protein>
    <submittedName>
        <fullName evidence="2">Uncharacterized protein</fullName>
    </submittedName>
</protein>